<evidence type="ECO:0000313" key="3">
    <source>
        <dbReference type="Proteomes" id="UP000247715"/>
    </source>
</evidence>
<dbReference type="PROSITE" id="PS51257">
    <property type="entry name" value="PROKAR_LIPOPROTEIN"/>
    <property type="match status" value="1"/>
</dbReference>
<name>A0A318UJV6_9BACT</name>
<evidence type="ECO:0000313" key="2">
    <source>
        <dbReference type="EMBL" id="PYF43713.1"/>
    </source>
</evidence>
<comment type="caution">
    <text evidence="2">The sequence shown here is derived from an EMBL/GenBank/DDBJ whole genome shotgun (WGS) entry which is preliminary data.</text>
</comment>
<feature type="coiled-coil region" evidence="1">
    <location>
        <begin position="275"/>
        <end position="333"/>
    </location>
</feature>
<keyword evidence="1" id="KW-0175">Coiled coil</keyword>
<organism evidence="2 3">
    <name type="scientific">Metamycoplasma alkalescens</name>
    <dbReference type="NCBI Taxonomy" id="45363"/>
    <lineage>
        <taxon>Bacteria</taxon>
        <taxon>Bacillati</taxon>
        <taxon>Mycoplasmatota</taxon>
        <taxon>Mycoplasmoidales</taxon>
        <taxon>Metamycoplasmataceae</taxon>
        <taxon>Metamycoplasma</taxon>
    </lineage>
</organism>
<dbReference type="Proteomes" id="UP000247715">
    <property type="component" value="Unassembled WGS sequence"/>
</dbReference>
<accession>A0A318UJV6</accession>
<protein>
    <submittedName>
        <fullName evidence="2">Aromatic cluster surface protein</fullName>
    </submittedName>
</protein>
<dbReference type="RefSeq" id="WP_170107385.1">
    <property type="nucleotide sequence ID" value="NZ_LS991949.1"/>
</dbReference>
<proteinExistence type="predicted"/>
<sequence length="407" mass="49400">MKKLFLATNLAFIPIPIIAISCNKKNQDQNQTSESAENKEKFEQNQHINKLLDFFSNNQKEKKEIYLSQQKNKSDSKYDELKAAFVYEPIIVQDSISGATEYELIIRNSRNVIKNTLENDWYWVLNNIKKIEFVYNPYEDAYKAFKNEKEWFKKTNDTFKSIITKINNKFPNSLIEKELKDFDFKEFEKKFEKQAEELIKKYANDEEKTKKLLEEFRNKMKNILSKLGSFPNIYKEKQAWYLIFDENKAIRLWKYIKSNKNVIRINTDLLVFNNKNNIEEQIIDIENKIHQKRKDDFERQFKEYFDELFDEKYEEIEESENKFSEEVDENKEDNLEEKNKDEEVDLEKKFIAWAKDKNDEKYLEFKATHKYNSFFTKVINEINNYSWSKNKELKIFRFSMRSIDEKN</sequence>
<evidence type="ECO:0000256" key="1">
    <source>
        <dbReference type="SAM" id="Coils"/>
    </source>
</evidence>
<reference evidence="2 3" key="1">
    <citation type="submission" date="2018-06" db="EMBL/GenBank/DDBJ databases">
        <title>Genomic Encyclopedia of Archaeal and Bacterial Type Strains, Phase II (KMG-II): from individual species to whole genera.</title>
        <authorList>
            <person name="Goeker M."/>
        </authorList>
    </citation>
    <scope>NUCLEOTIDE SEQUENCE [LARGE SCALE GENOMIC DNA]</scope>
    <source>
        <strain evidence="2 3">ATCC 29103</strain>
    </source>
</reference>
<dbReference type="InterPro" id="IPR027593">
    <property type="entry name" value="Aro_clust"/>
</dbReference>
<dbReference type="AlphaFoldDB" id="A0A318UJV6"/>
<dbReference type="NCBIfam" id="TIGR04313">
    <property type="entry name" value="aro_clust_Mycop"/>
    <property type="match status" value="1"/>
</dbReference>
<dbReference type="EMBL" id="QKLP01000001">
    <property type="protein sequence ID" value="PYF43713.1"/>
    <property type="molecule type" value="Genomic_DNA"/>
</dbReference>
<gene>
    <name evidence="2" type="ORF">BCF88_10131</name>
</gene>
<feature type="coiled-coil region" evidence="1">
    <location>
        <begin position="188"/>
        <end position="226"/>
    </location>
</feature>